<accession>A0A916JD79</accession>
<protein>
    <submittedName>
        <fullName evidence="1">Uncharacterized protein</fullName>
    </submittedName>
</protein>
<evidence type="ECO:0000313" key="2">
    <source>
        <dbReference type="Proteomes" id="UP000680038"/>
    </source>
</evidence>
<dbReference type="Gene3D" id="2.40.128.220">
    <property type="match status" value="1"/>
</dbReference>
<proteinExistence type="predicted"/>
<dbReference type="EMBL" id="CAJRAF010000002">
    <property type="protein sequence ID" value="CAG5002924.1"/>
    <property type="molecule type" value="Genomic_DNA"/>
</dbReference>
<organism evidence="1 2">
    <name type="scientific">Dyadobacter helix</name>
    <dbReference type="NCBI Taxonomy" id="2822344"/>
    <lineage>
        <taxon>Bacteria</taxon>
        <taxon>Pseudomonadati</taxon>
        <taxon>Bacteroidota</taxon>
        <taxon>Cytophagia</taxon>
        <taxon>Cytophagales</taxon>
        <taxon>Spirosomataceae</taxon>
        <taxon>Dyadobacter</taxon>
    </lineage>
</organism>
<sequence>MNKILGYIGILAIGISLSACDLGNDPTIGGTKLQAMAGEWWINVLVDGEDIGAGFNLITTSNTAANNDTDLLLDDHELWPAKIVAKVNLPAMTFNAAPGLSNMYSPTIKVSVIEGKVLKGAATTPGGNKTDSIYVKFEFSDDPGTQYEYAGYRRTGFQEDEH</sequence>
<dbReference type="PROSITE" id="PS51257">
    <property type="entry name" value="PROKAR_LIPOPROTEIN"/>
    <property type="match status" value="1"/>
</dbReference>
<dbReference type="RefSeq" id="WP_215239552.1">
    <property type="nucleotide sequence ID" value="NZ_CAJRAF010000002.1"/>
</dbReference>
<dbReference type="AlphaFoldDB" id="A0A916JD79"/>
<dbReference type="Proteomes" id="UP000680038">
    <property type="component" value="Unassembled WGS sequence"/>
</dbReference>
<name>A0A916JD79_9BACT</name>
<evidence type="ECO:0000313" key="1">
    <source>
        <dbReference type="EMBL" id="CAG5002924.1"/>
    </source>
</evidence>
<comment type="caution">
    <text evidence="1">The sequence shown here is derived from an EMBL/GenBank/DDBJ whole genome shotgun (WGS) entry which is preliminary data.</text>
</comment>
<dbReference type="Pfam" id="PF12888">
    <property type="entry name" value="Lipid_bd"/>
    <property type="match status" value="1"/>
</dbReference>
<gene>
    <name evidence="1" type="ORF">DYBT9275_03000</name>
</gene>
<dbReference type="InterPro" id="IPR024404">
    <property type="entry name" value="Lipid-bd_put"/>
</dbReference>
<reference evidence="1" key="1">
    <citation type="submission" date="2021-04" db="EMBL/GenBank/DDBJ databases">
        <authorList>
            <person name="Rodrigo-Torres L."/>
            <person name="Arahal R. D."/>
            <person name="Lucena T."/>
        </authorList>
    </citation>
    <scope>NUCLEOTIDE SEQUENCE</scope>
    <source>
        <strain evidence="1">CECT 9275</strain>
    </source>
</reference>
<keyword evidence="2" id="KW-1185">Reference proteome</keyword>
<dbReference type="InterPro" id="IPR038668">
    <property type="entry name" value="Lipid-bd_sf"/>
</dbReference>